<gene>
    <name evidence="7" type="ORF">CcCBS67573_g02340</name>
</gene>
<dbReference type="STRING" id="246404.A0A507FL06"/>
<keyword evidence="8" id="KW-1185">Reference proteome</keyword>
<comment type="catalytic activity">
    <reaction evidence="4">
        <text>a hydroperoxide + [thioredoxin]-dithiol = an alcohol + [thioredoxin]-disulfide + H2O</text>
        <dbReference type="Rhea" id="RHEA:62620"/>
        <dbReference type="Rhea" id="RHEA-COMP:10698"/>
        <dbReference type="Rhea" id="RHEA-COMP:10700"/>
        <dbReference type="ChEBI" id="CHEBI:15377"/>
        <dbReference type="ChEBI" id="CHEBI:29950"/>
        <dbReference type="ChEBI" id="CHEBI:30879"/>
        <dbReference type="ChEBI" id="CHEBI:35924"/>
        <dbReference type="ChEBI" id="CHEBI:50058"/>
        <dbReference type="EC" id="1.11.1.24"/>
    </reaction>
</comment>
<dbReference type="GO" id="GO:0034599">
    <property type="term" value="P:cellular response to oxidative stress"/>
    <property type="evidence" value="ECO:0007669"/>
    <property type="project" value="TreeGrafter"/>
</dbReference>
<evidence type="ECO:0000256" key="5">
    <source>
        <dbReference type="RuleBase" id="RU000499"/>
    </source>
</evidence>
<evidence type="ECO:0000256" key="1">
    <source>
        <dbReference type="ARBA" id="ARBA00006926"/>
    </source>
</evidence>
<dbReference type="OrthoDB" id="446890at2759"/>
<dbReference type="SUPFAM" id="SSF52833">
    <property type="entry name" value="Thioredoxin-like"/>
    <property type="match status" value="1"/>
</dbReference>
<dbReference type="AlphaFoldDB" id="A0A507FL06"/>
<keyword evidence="3 5" id="KW-0560">Oxidoreductase</keyword>
<comment type="similarity">
    <text evidence="1 5">Belongs to the glutathione peroxidase family.</text>
</comment>
<reference evidence="7 8" key="1">
    <citation type="journal article" date="2019" name="Sci. Rep.">
        <title>Comparative genomics of chytrid fungi reveal insights into the obligate biotrophic and pathogenic lifestyle of Synchytrium endobioticum.</title>
        <authorList>
            <person name="van de Vossenberg B.T.L.H."/>
            <person name="Warris S."/>
            <person name="Nguyen H.D.T."/>
            <person name="van Gent-Pelzer M.P.E."/>
            <person name="Joly D.L."/>
            <person name="van de Geest H.C."/>
            <person name="Bonants P.J.M."/>
            <person name="Smith D.S."/>
            <person name="Levesque C.A."/>
            <person name="van der Lee T.A.J."/>
        </authorList>
    </citation>
    <scope>NUCLEOTIDE SEQUENCE [LARGE SCALE GENOMIC DNA]</scope>
    <source>
        <strain evidence="7 8">CBS 675.73</strain>
    </source>
</reference>
<keyword evidence="2 5" id="KW-0575">Peroxidase</keyword>
<dbReference type="GO" id="GO:0140824">
    <property type="term" value="F:thioredoxin-dependent peroxiredoxin activity"/>
    <property type="evidence" value="ECO:0007669"/>
    <property type="project" value="UniProtKB-EC"/>
</dbReference>
<dbReference type="CDD" id="cd00340">
    <property type="entry name" value="GSH_Peroxidase"/>
    <property type="match status" value="1"/>
</dbReference>
<dbReference type="Pfam" id="PF00255">
    <property type="entry name" value="GSHPx"/>
    <property type="match status" value="1"/>
</dbReference>
<keyword evidence="6" id="KW-0812">Transmembrane</keyword>
<protein>
    <recommendedName>
        <fullName evidence="5">Glutathione peroxidase</fullName>
    </recommendedName>
</protein>
<keyword evidence="6" id="KW-1133">Transmembrane helix</keyword>
<dbReference type="PROSITE" id="PS51355">
    <property type="entry name" value="GLUTATHIONE_PEROXID_3"/>
    <property type="match status" value="1"/>
</dbReference>
<dbReference type="InterPro" id="IPR029759">
    <property type="entry name" value="GPX_AS"/>
</dbReference>
<evidence type="ECO:0000313" key="8">
    <source>
        <dbReference type="Proteomes" id="UP000320333"/>
    </source>
</evidence>
<organism evidence="7 8">
    <name type="scientific">Chytriomyces confervae</name>
    <dbReference type="NCBI Taxonomy" id="246404"/>
    <lineage>
        <taxon>Eukaryota</taxon>
        <taxon>Fungi</taxon>
        <taxon>Fungi incertae sedis</taxon>
        <taxon>Chytridiomycota</taxon>
        <taxon>Chytridiomycota incertae sedis</taxon>
        <taxon>Chytridiomycetes</taxon>
        <taxon>Chytridiales</taxon>
        <taxon>Chytriomycetaceae</taxon>
        <taxon>Chytriomyces</taxon>
    </lineage>
</organism>
<evidence type="ECO:0000256" key="4">
    <source>
        <dbReference type="ARBA" id="ARBA00049091"/>
    </source>
</evidence>
<evidence type="ECO:0000256" key="3">
    <source>
        <dbReference type="ARBA" id="ARBA00023002"/>
    </source>
</evidence>
<evidence type="ECO:0000313" key="7">
    <source>
        <dbReference type="EMBL" id="TPX76390.1"/>
    </source>
</evidence>
<keyword evidence="6" id="KW-0472">Membrane</keyword>
<dbReference type="InterPro" id="IPR036249">
    <property type="entry name" value="Thioredoxin-like_sf"/>
</dbReference>
<dbReference type="InterPro" id="IPR000889">
    <property type="entry name" value="Glutathione_peroxidase"/>
</dbReference>
<evidence type="ECO:0000256" key="6">
    <source>
        <dbReference type="SAM" id="Phobius"/>
    </source>
</evidence>
<dbReference type="PROSITE" id="PS00460">
    <property type="entry name" value="GLUTATHIONE_PEROXID_1"/>
    <property type="match status" value="1"/>
</dbReference>
<name>A0A507FL06_9FUNG</name>
<dbReference type="PANTHER" id="PTHR11592">
    <property type="entry name" value="GLUTATHIONE PEROXIDASE"/>
    <property type="match status" value="1"/>
</dbReference>
<comment type="caution">
    <text evidence="7">The sequence shown here is derived from an EMBL/GenBank/DDBJ whole genome shotgun (WGS) entry which is preliminary data.</text>
</comment>
<dbReference type="EMBL" id="QEAP01000048">
    <property type="protein sequence ID" value="TPX76390.1"/>
    <property type="molecule type" value="Genomic_DNA"/>
</dbReference>
<sequence length="216" mass="24345">MPSQTVAPTDLEAASCPAYLQGVSINTFKGKPYDLLAETKGKVVLFVNVASRCGFTGQYDGLEALYKKYKSQGLLVIGIPSNDFKQEPADGESCRLNFGVTFPILEKCHVNGEEQHELYRNLKAQKSRIIGRGIIWNFEKILVGRNGRVVDRYHPSLQPLALEPWIEKELGLAKATALSSIWYAFKRGKEHFVAVFLFVILALFSGSEYRRDFYCR</sequence>
<dbReference type="PANTHER" id="PTHR11592:SF78">
    <property type="entry name" value="GLUTATHIONE PEROXIDASE"/>
    <property type="match status" value="1"/>
</dbReference>
<dbReference type="Proteomes" id="UP000320333">
    <property type="component" value="Unassembled WGS sequence"/>
</dbReference>
<dbReference type="Gene3D" id="3.40.30.10">
    <property type="entry name" value="Glutaredoxin"/>
    <property type="match status" value="1"/>
</dbReference>
<evidence type="ECO:0000256" key="2">
    <source>
        <dbReference type="ARBA" id="ARBA00022559"/>
    </source>
</evidence>
<accession>A0A507FL06</accession>
<dbReference type="PRINTS" id="PR01011">
    <property type="entry name" value="GLUTPROXDASE"/>
</dbReference>
<feature type="transmembrane region" description="Helical" evidence="6">
    <location>
        <begin position="191"/>
        <end position="209"/>
    </location>
</feature>
<proteinExistence type="inferred from homology"/>